<dbReference type="GeneID" id="110246290"/>
<dbReference type="AlphaFoldDB" id="A0A913XQW6"/>
<dbReference type="OrthoDB" id="1046782at2759"/>
<dbReference type="CDD" id="cd08616">
    <property type="entry name" value="PI-PLCXD1c"/>
    <property type="match status" value="1"/>
</dbReference>
<dbReference type="InterPro" id="IPR042158">
    <property type="entry name" value="PLCXD1/2/3"/>
</dbReference>
<dbReference type="InterPro" id="IPR017946">
    <property type="entry name" value="PLC-like_Pdiesterase_TIM-brl"/>
</dbReference>
<proteinExistence type="predicted"/>
<feature type="domain" description="Phosphatidylinositol-specific phospholipase C X" evidence="1">
    <location>
        <begin position="17"/>
        <end position="190"/>
    </location>
</feature>
<dbReference type="EnsemblMetazoa" id="XM_021052619.2">
    <property type="protein sequence ID" value="XP_020908278.1"/>
    <property type="gene ID" value="LOC110246290"/>
</dbReference>
<dbReference type="Gene3D" id="3.20.20.190">
    <property type="entry name" value="Phosphatidylinositol (PI) phosphodiesterase"/>
    <property type="match status" value="1"/>
</dbReference>
<dbReference type="PROSITE" id="PS50007">
    <property type="entry name" value="PIPLC_X_DOMAIN"/>
    <property type="match status" value="1"/>
</dbReference>
<protein>
    <recommendedName>
        <fullName evidence="1">Phosphatidylinositol-specific phospholipase C X domain-containing protein</fullName>
    </recommendedName>
</protein>
<dbReference type="InterPro" id="IPR051057">
    <property type="entry name" value="PI-PLC_domain"/>
</dbReference>
<dbReference type="SMART" id="SM00148">
    <property type="entry name" value="PLCXc"/>
    <property type="match status" value="1"/>
</dbReference>
<evidence type="ECO:0000259" key="1">
    <source>
        <dbReference type="SMART" id="SM00148"/>
    </source>
</evidence>
<reference evidence="2" key="1">
    <citation type="submission" date="2022-11" db="UniProtKB">
        <authorList>
            <consortium name="EnsemblMetazoa"/>
        </authorList>
    </citation>
    <scope>IDENTIFICATION</scope>
</reference>
<dbReference type="PANTHER" id="PTHR13593:SF113">
    <property type="entry name" value="SI:DKEY-266F7.9"/>
    <property type="match status" value="1"/>
</dbReference>
<dbReference type="KEGG" id="epa:110246290"/>
<dbReference type="InterPro" id="IPR000909">
    <property type="entry name" value="PLipase_C_PInositol-sp_X_dom"/>
</dbReference>
<dbReference type="Pfam" id="PF00388">
    <property type="entry name" value="PI-PLC-X"/>
    <property type="match status" value="1"/>
</dbReference>
<dbReference type="RefSeq" id="XP_020908278.1">
    <property type="nucleotide sequence ID" value="XM_021052619.2"/>
</dbReference>
<dbReference type="PANTHER" id="PTHR13593">
    <property type="match status" value="1"/>
</dbReference>
<dbReference type="OMA" id="PWPNTRN"/>
<dbReference type="GO" id="GO:0008081">
    <property type="term" value="F:phosphoric diester hydrolase activity"/>
    <property type="evidence" value="ECO:0007669"/>
    <property type="project" value="InterPro"/>
</dbReference>
<accession>A0A913XQW6</accession>
<dbReference type="SUPFAM" id="SSF51695">
    <property type="entry name" value="PLC-like phosphodiesterases"/>
    <property type="match status" value="1"/>
</dbReference>
<sequence>MHSPKDMSKWMESLPAEKQNSSLQSLVIPGSHDSCSFSIRKDLEVSPGESKWLKALAHLFPKTIKSIIYNWSVTQSYNIYQQLKAGIRYLDLRVAKRPKDGTYRVVHGLYGATLSEMLAQVKTFLKECPKEIVILDFNHFYGMTSQDHTIFSNSIKSAFGKTLRPPGSQGVNVTLKELWENNENILAFYLDAETVKNNPCFWPNSKIYSPWANTSDLNTLLHFLENETESKLPPEDLHIAQGLLTPNAKVLLANISKSLKTTLALKATDAVTTWLDELPKNSQKKLNIIIVDFVESDNFASNVIERNY</sequence>
<evidence type="ECO:0000313" key="3">
    <source>
        <dbReference type="Proteomes" id="UP000887567"/>
    </source>
</evidence>
<name>A0A913XQW6_EXADI</name>
<organism evidence="2 3">
    <name type="scientific">Exaiptasia diaphana</name>
    <name type="common">Tropical sea anemone</name>
    <name type="synonym">Aiptasia pulchella</name>
    <dbReference type="NCBI Taxonomy" id="2652724"/>
    <lineage>
        <taxon>Eukaryota</taxon>
        <taxon>Metazoa</taxon>
        <taxon>Cnidaria</taxon>
        <taxon>Anthozoa</taxon>
        <taxon>Hexacorallia</taxon>
        <taxon>Actiniaria</taxon>
        <taxon>Aiptasiidae</taxon>
        <taxon>Exaiptasia</taxon>
    </lineage>
</organism>
<dbReference type="Proteomes" id="UP000887567">
    <property type="component" value="Unplaced"/>
</dbReference>
<dbReference type="GO" id="GO:0006629">
    <property type="term" value="P:lipid metabolic process"/>
    <property type="evidence" value="ECO:0007669"/>
    <property type="project" value="InterPro"/>
</dbReference>
<keyword evidence="3" id="KW-1185">Reference proteome</keyword>
<evidence type="ECO:0000313" key="2">
    <source>
        <dbReference type="EnsemblMetazoa" id="XP_020908278.1"/>
    </source>
</evidence>